<dbReference type="EMBL" id="CP014580">
    <property type="protein sequence ID" value="ANB77828.1"/>
    <property type="molecule type" value="Genomic_DNA"/>
</dbReference>
<dbReference type="Pfam" id="PF00501">
    <property type="entry name" value="AMP-binding"/>
    <property type="match status" value="1"/>
</dbReference>
<evidence type="ECO:0000256" key="1">
    <source>
        <dbReference type="ARBA" id="ARBA00022741"/>
    </source>
</evidence>
<dbReference type="PROSITE" id="PS00455">
    <property type="entry name" value="AMP_BINDING"/>
    <property type="match status" value="1"/>
</dbReference>
<feature type="domain" description="AMP-dependent synthetase/ligase" evidence="3">
    <location>
        <begin position="23"/>
        <end position="441"/>
    </location>
</feature>
<geneLocation type="plasmid" evidence="5">
    <name>polga1</name>
</geneLocation>
<reference evidence="4 5" key="1">
    <citation type="journal article" date="2016" name="Gene">
        <title>PacBio SMRT assembly of a complex multi-replicon genome reveals chlorocatechol degradative operon in a region of genome plasticity.</title>
        <authorList>
            <person name="Ricker N."/>
            <person name="Shen S.Y."/>
            <person name="Goordial J."/>
            <person name="Jin S."/>
            <person name="Fulthorpe R.R."/>
        </authorList>
    </citation>
    <scope>NUCLEOTIDE SEQUENCE [LARGE SCALE GENOMIC DNA]</scope>
    <source>
        <strain evidence="4 5">OLGA172</strain>
        <plasmid evidence="5">polga1</plasmid>
    </source>
</reference>
<name>A0A160FXI6_9BURK</name>
<evidence type="ECO:0000313" key="4">
    <source>
        <dbReference type="EMBL" id="ANB77828.1"/>
    </source>
</evidence>
<dbReference type="KEGG" id="buz:AYM40_36345"/>
<dbReference type="Pfam" id="PF23562">
    <property type="entry name" value="AMP-binding_C_3"/>
    <property type="match status" value="1"/>
</dbReference>
<evidence type="ECO:0000259" key="3">
    <source>
        <dbReference type="Pfam" id="PF00501"/>
    </source>
</evidence>
<keyword evidence="2" id="KW-0067">ATP-binding</keyword>
<gene>
    <name evidence="4" type="ORF">AYM40_36345</name>
</gene>
<keyword evidence="4" id="KW-0614">Plasmid</keyword>
<dbReference type="SUPFAM" id="SSF56801">
    <property type="entry name" value="Acetyl-CoA synthetase-like"/>
    <property type="match status" value="1"/>
</dbReference>
<dbReference type="CDD" id="cd05907">
    <property type="entry name" value="VL_LC_FACS_like"/>
    <property type="match status" value="1"/>
</dbReference>
<dbReference type="Proteomes" id="UP000076852">
    <property type="component" value="Plasmid pOLGA1"/>
</dbReference>
<accession>A0A160FXI6</accession>
<protein>
    <submittedName>
        <fullName evidence="4">AMP-dependent synthetase</fullName>
    </submittedName>
</protein>
<dbReference type="PANTHER" id="PTHR43272">
    <property type="entry name" value="LONG-CHAIN-FATTY-ACID--COA LIGASE"/>
    <property type="match status" value="1"/>
</dbReference>
<keyword evidence="1" id="KW-0547">Nucleotide-binding</keyword>
<evidence type="ECO:0000256" key="2">
    <source>
        <dbReference type="ARBA" id="ARBA00022840"/>
    </source>
</evidence>
<dbReference type="OrthoDB" id="9766486at2"/>
<dbReference type="GO" id="GO:0016020">
    <property type="term" value="C:membrane"/>
    <property type="evidence" value="ECO:0007669"/>
    <property type="project" value="TreeGrafter"/>
</dbReference>
<keyword evidence="5" id="KW-1185">Reference proteome</keyword>
<dbReference type="Gene3D" id="3.40.50.12780">
    <property type="entry name" value="N-terminal domain of ligase-like"/>
    <property type="match status" value="1"/>
</dbReference>
<dbReference type="AlphaFoldDB" id="A0A160FXI6"/>
<dbReference type="InterPro" id="IPR000873">
    <property type="entry name" value="AMP-dep_synth/lig_dom"/>
</dbReference>
<organism evidence="4 5">
    <name type="scientific">Paraburkholderia phytofirmans OLGA172</name>
    <dbReference type="NCBI Taxonomy" id="1417228"/>
    <lineage>
        <taxon>Bacteria</taxon>
        <taxon>Pseudomonadati</taxon>
        <taxon>Pseudomonadota</taxon>
        <taxon>Betaproteobacteria</taxon>
        <taxon>Burkholderiales</taxon>
        <taxon>Burkholderiaceae</taxon>
        <taxon>Paraburkholderia</taxon>
    </lineage>
</organism>
<dbReference type="PANTHER" id="PTHR43272:SF33">
    <property type="entry name" value="AMP-BINDING DOMAIN-CONTAINING PROTEIN-RELATED"/>
    <property type="match status" value="1"/>
</dbReference>
<dbReference type="GO" id="GO:0005524">
    <property type="term" value="F:ATP binding"/>
    <property type="evidence" value="ECO:0007669"/>
    <property type="project" value="UniProtKB-KW"/>
</dbReference>
<dbReference type="InterPro" id="IPR042099">
    <property type="entry name" value="ANL_N_sf"/>
</dbReference>
<dbReference type="GO" id="GO:0004467">
    <property type="term" value="F:long-chain fatty acid-CoA ligase activity"/>
    <property type="evidence" value="ECO:0007669"/>
    <property type="project" value="TreeGrafter"/>
</dbReference>
<sequence length="611" mass="66568">MATELESAELSDLSSVRTLPALFAWRVARTPRAEAYRQYDEATAQWTSFTWHDVGERVARLATSLSRLALPRGARIAILLPNGLHCVCLDQAALALGCIPVPMHALDNPASIAYILSDSDASLLVAASDSQWQAIASTGVSLPSLLQVVVLVREPPDEAMTGDLPVLTMEEWLSSATATAPGQDVQHVAPDELAALVYTSGTTGKPKGVMLTHDNVVSNVKAALQRIAPQQNDVFLSFLPLSHTFERTAGYYLPIAAGCCVAFARSARQLPEDLKTVKPTILISVPRIYERVFAGIEASLAKSTVKSWLFEAAQAVGWRRFVRTRGLADGSATQAIVDVCAWPLFNALVAQTVQRQFGGRLRLAVSGGAPLSQQIARCFLGLGVPIIQGYGMTETSPVVAVNTLQDNDPATVGRPLPGVEVRIGENKELQVRGPNVMRGYWKREDDTAKAFIDGWLHTGDQATIEAGRIRILGRVKEIIVTSTGEKIAPVDLELAIMADTSFEQAYAFGDNRQFISCAVVLTNAYWSQLTATLELDPTDQASLNSPAAQEAVYTRIQKLTRNFPYYAQPRAVILSREPWTIENTLLTPTLKLKRNNLAAHFAKEIDLIYQH</sequence>
<dbReference type="RefSeq" id="WP_063501006.1">
    <property type="nucleotide sequence ID" value="NZ_CP014580.1"/>
</dbReference>
<evidence type="ECO:0000313" key="5">
    <source>
        <dbReference type="Proteomes" id="UP000076852"/>
    </source>
</evidence>
<dbReference type="InterPro" id="IPR020845">
    <property type="entry name" value="AMP-binding_CS"/>
</dbReference>
<proteinExistence type="predicted"/>